<sequence length="177" mass="20180">MKKALLTLIAITFSGSIMAHDTADKNPITQDGAVTITWKDPTHFRDIKSSGERQSRFQNRLFETLTKNINKLTSNVLKENQTISLEVTNLDLAGDVRPTFSAASNDIRVIKNIYPPRITFSYKVLEGKNEVFKGDEKLSDLAFMDTIHNAMNKPFNYETKLLKNWVNRTLKEQLSQD</sequence>
<keyword evidence="3" id="KW-1185">Reference proteome</keyword>
<evidence type="ECO:0000313" key="3">
    <source>
        <dbReference type="Proteomes" id="UP000273022"/>
    </source>
</evidence>
<accession>A0A3A6U1F1</accession>
<evidence type="ECO:0000256" key="1">
    <source>
        <dbReference type="SAM" id="SignalP"/>
    </source>
</evidence>
<dbReference type="EMBL" id="QYYH01000035">
    <property type="protein sequence ID" value="RJY17848.1"/>
    <property type="molecule type" value="Genomic_DNA"/>
</dbReference>
<feature type="chain" id="PRO_5017292680" evidence="1">
    <location>
        <begin position="20"/>
        <end position="177"/>
    </location>
</feature>
<gene>
    <name evidence="2" type="ORF">D5R81_07355</name>
</gene>
<comment type="caution">
    <text evidence="2">The sequence shown here is derived from an EMBL/GenBank/DDBJ whole genome shotgun (WGS) entry which is preliminary data.</text>
</comment>
<dbReference type="AlphaFoldDB" id="A0A3A6U1F1"/>
<dbReference type="Proteomes" id="UP000273022">
    <property type="component" value="Unassembled WGS sequence"/>
</dbReference>
<protein>
    <submittedName>
        <fullName evidence="2">DUF3016 domain-containing protein</fullName>
    </submittedName>
</protein>
<organism evidence="2 3">
    <name type="scientific">Parashewanella spongiae</name>
    <dbReference type="NCBI Taxonomy" id="342950"/>
    <lineage>
        <taxon>Bacteria</taxon>
        <taxon>Pseudomonadati</taxon>
        <taxon>Pseudomonadota</taxon>
        <taxon>Gammaproteobacteria</taxon>
        <taxon>Alteromonadales</taxon>
        <taxon>Shewanellaceae</taxon>
        <taxon>Parashewanella</taxon>
    </lineage>
</organism>
<feature type="signal peptide" evidence="1">
    <location>
        <begin position="1"/>
        <end position="19"/>
    </location>
</feature>
<dbReference type="OrthoDB" id="195620at2"/>
<reference evidence="2 3" key="1">
    <citation type="submission" date="2018-09" db="EMBL/GenBank/DDBJ databases">
        <title>Phylogeny of the Shewanellaceae, and recommendation for two new genera, Pseudoshewanella and Parashewanella.</title>
        <authorList>
            <person name="Wang G."/>
        </authorList>
    </citation>
    <scope>NUCLEOTIDE SEQUENCE [LARGE SCALE GENOMIC DNA]</scope>
    <source>
        <strain evidence="2 3">KCTC 22492</strain>
    </source>
</reference>
<keyword evidence="1" id="KW-0732">Signal</keyword>
<evidence type="ECO:0000313" key="2">
    <source>
        <dbReference type="EMBL" id="RJY17848.1"/>
    </source>
</evidence>
<dbReference type="Pfam" id="PF11454">
    <property type="entry name" value="DUF3016"/>
    <property type="match status" value="1"/>
</dbReference>
<dbReference type="RefSeq" id="WP_121853006.1">
    <property type="nucleotide sequence ID" value="NZ_CP037952.1"/>
</dbReference>
<dbReference type="InterPro" id="IPR021557">
    <property type="entry name" value="DUF3016"/>
</dbReference>
<name>A0A3A6U1F1_9GAMM</name>
<proteinExistence type="predicted"/>